<reference evidence="1" key="1">
    <citation type="submission" date="2021-01" db="EMBL/GenBank/DDBJ databases">
        <title>Description of Breznakiella homolactica.</title>
        <authorList>
            <person name="Song Y."/>
            <person name="Brune A."/>
        </authorList>
    </citation>
    <scope>NUCLEOTIDE SEQUENCE</scope>
    <source>
        <strain evidence="1">RmG30</strain>
    </source>
</reference>
<dbReference type="RefSeq" id="WP_215627202.1">
    <property type="nucleotide sequence ID" value="NZ_CP067089.2"/>
</dbReference>
<protein>
    <recommendedName>
        <fullName evidence="3">Squalene cyclase C-terminal domain-containing protein</fullName>
    </recommendedName>
</protein>
<dbReference type="SUPFAM" id="SSF48239">
    <property type="entry name" value="Terpenoid cyclases/Protein prenyltransferases"/>
    <property type="match status" value="1"/>
</dbReference>
<dbReference type="Gene3D" id="1.50.10.20">
    <property type="match status" value="1"/>
</dbReference>
<keyword evidence="2" id="KW-1185">Reference proteome</keyword>
<dbReference type="EMBL" id="CP067089">
    <property type="protein sequence ID" value="QQO09898.1"/>
    <property type="molecule type" value="Genomic_DNA"/>
</dbReference>
<evidence type="ECO:0008006" key="3">
    <source>
        <dbReference type="Google" id="ProtNLM"/>
    </source>
</evidence>
<dbReference type="Proteomes" id="UP000595917">
    <property type="component" value="Chromosome"/>
</dbReference>
<proteinExistence type="predicted"/>
<evidence type="ECO:0000313" key="2">
    <source>
        <dbReference type="Proteomes" id="UP000595917"/>
    </source>
</evidence>
<dbReference type="KEGG" id="bhc:JFL75_03025"/>
<name>A0A7T7XPB8_9SPIR</name>
<accession>A0A7T7XPB8</accession>
<gene>
    <name evidence="1" type="ORF">JFL75_03025</name>
</gene>
<dbReference type="AlphaFoldDB" id="A0A7T7XPB8"/>
<evidence type="ECO:0000313" key="1">
    <source>
        <dbReference type="EMBL" id="QQO09898.1"/>
    </source>
</evidence>
<sequence length="317" mass="36643">MDQADVIPWLLDGDVSIQYQVYRDLLGTDKPELRNKIAGEGWGRRFLSCRGPGLHWGDGFYNPKWISSHYTLLDLKNLAMPRDTEPVRETIEWIINHEKGSDGGINPSGTIKQSDVCINGMALNYACYFGAEEKGLYSLIDFLLGEKMDDGGFNCHSNRKGAVHSSLHTTLSVLEGIEEYDRNGYTYRLAELRRAKKSSREFILAHRLYKSDKTGEVINPRFLKLCYPGRWSYDILKALDYFQYAGTPYDKRMDDALDEIVRKRTKEGQWKIPAHHTGQVHFAMEQAGTPSRWNTLRALRVLRKYRKDYYREIIDTI</sequence>
<organism evidence="1 2">
    <name type="scientific">Breznakiella homolactica</name>
    <dbReference type="NCBI Taxonomy" id="2798577"/>
    <lineage>
        <taxon>Bacteria</taxon>
        <taxon>Pseudomonadati</taxon>
        <taxon>Spirochaetota</taxon>
        <taxon>Spirochaetia</taxon>
        <taxon>Spirochaetales</taxon>
        <taxon>Breznakiellaceae</taxon>
        <taxon>Breznakiella</taxon>
    </lineage>
</organism>
<dbReference type="InterPro" id="IPR008930">
    <property type="entry name" value="Terpenoid_cyclase/PrenylTrfase"/>
</dbReference>